<gene>
    <name evidence="1" type="ORF">G2W53_032866</name>
</gene>
<accession>A0A834SZQ0</accession>
<reference evidence="1" key="1">
    <citation type="submission" date="2020-09" db="EMBL/GenBank/DDBJ databases">
        <title>Genome-Enabled Discovery of Anthraquinone Biosynthesis in Senna tora.</title>
        <authorList>
            <person name="Kang S.-H."/>
            <person name="Pandey R.P."/>
            <person name="Lee C.-M."/>
            <person name="Sim J.-S."/>
            <person name="Jeong J.-T."/>
            <person name="Choi B.-S."/>
            <person name="Jung M."/>
            <person name="Ginzburg D."/>
            <person name="Zhao K."/>
            <person name="Won S.Y."/>
            <person name="Oh T.-J."/>
            <person name="Yu Y."/>
            <person name="Kim N.-H."/>
            <person name="Lee O.R."/>
            <person name="Lee T.-H."/>
            <person name="Bashyal P."/>
            <person name="Kim T.-S."/>
            <person name="Lee W.-H."/>
            <person name="Kawkins C."/>
            <person name="Kim C.-K."/>
            <person name="Kim J.S."/>
            <person name="Ahn B.O."/>
            <person name="Rhee S.Y."/>
            <person name="Sohng J.K."/>
        </authorList>
    </citation>
    <scope>NUCLEOTIDE SEQUENCE</scope>
    <source>
        <tissue evidence="1">Leaf</tissue>
    </source>
</reference>
<evidence type="ECO:0000313" key="2">
    <source>
        <dbReference type="Proteomes" id="UP000634136"/>
    </source>
</evidence>
<evidence type="ECO:0000313" key="1">
    <source>
        <dbReference type="EMBL" id="KAF7811890.1"/>
    </source>
</evidence>
<proteinExistence type="predicted"/>
<dbReference type="EMBL" id="JAAIUW010000010">
    <property type="protein sequence ID" value="KAF7811890.1"/>
    <property type="molecule type" value="Genomic_DNA"/>
</dbReference>
<sequence>MAIPMAMASGSKVYASLLQNEPLPSPSHLLDSLWDSSFQGSSSKPLVDFENVNDRLFESDGGGGEEELYDTCFHQAARRRRGR</sequence>
<protein>
    <submittedName>
        <fullName evidence="1">Homeobox-leucine zipper protein HAT5</fullName>
    </submittedName>
</protein>
<keyword evidence="1" id="KW-0371">Homeobox</keyword>
<name>A0A834SZQ0_9FABA</name>
<keyword evidence="1" id="KW-0238">DNA-binding</keyword>
<organism evidence="1 2">
    <name type="scientific">Senna tora</name>
    <dbReference type="NCBI Taxonomy" id="362788"/>
    <lineage>
        <taxon>Eukaryota</taxon>
        <taxon>Viridiplantae</taxon>
        <taxon>Streptophyta</taxon>
        <taxon>Embryophyta</taxon>
        <taxon>Tracheophyta</taxon>
        <taxon>Spermatophyta</taxon>
        <taxon>Magnoliopsida</taxon>
        <taxon>eudicotyledons</taxon>
        <taxon>Gunneridae</taxon>
        <taxon>Pentapetalae</taxon>
        <taxon>rosids</taxon>
        <taxon>fabids</taxon>
        <taxon>Fabales</taxon>
        <taxon>Fabaceae</taxon>
        <taxon>Caesalpinioideae</taxon>
        <taxon>Cassia clade</taxon>
        <taxon>Senna</taxon>
    </lineage>
</organism>
<comment type="caution">
    <text evidence="1">The sequence shown here is derived from an EMBL/GenBank/DDBJ whole genome shotgun (WGS) entry which is preliminary data.</text>
</comment>
<keyword evidence="2" id="KW-1185">Reference proteome</keyword>
<dbReference type="Proteomes" id="UP000634136">
    <property type="component" value="Unassembled WGS sequence"/>
</dbReference>
<dbReference type="GO" id="GO:0003677">
    <property type="term" value="F:DNA binding"/>
    <property type="evidence" value="ECO:0007669"/>
    <property type="project" value="UniProtKB-KW"/>
</dbReference>
<dbReference type="AlphaFoldDB" id="A0A834SZQ0"/>
<dbReference type="OrthoDB" id="6159439at2759"/>